<evidence type="ECO:0000313" key="2">
    <source>
        <dbReference type="EMBL" id="PSK42150.1"/>
    </source>
</evidence>
<evidence type="ECO:0000256" key="1">
    <source>
        <dbReference type="SAM" id="Coils"/>
    </source>
</evidence>
<dbReference type="OrthoDB" id="3902577at2759"/>
<protein>
    <submittedName>
        <fullName evidence="2">Uncharacterized protein</fullName>
    </submittedName>
</protein>
<sequence>MSLPISIGDILALVEIAKNVYDKVKGTQEKVDKAANEVMKLESYLRNLREILTRHEGLGQNSLQNDQVADMKNMLDVIYAHVAKVTQLLKDYRDRRGPLGSKFAVDVAHRVYFATGGGAKKLDELSEQLEVLVREVDRWTTQLNTAISQQILVQMNGMALGKQKPAPSQAQKRQVSILFIDKDNTGRSKVAEAYAKLVNQWTSTSRDKWPVRTVHSVGLNIKRRNQCWDYLEKLDIGFRGSGDEAPVEHAMTALFDNKMFDFPYKATIRAQTESSRSRGPELSLFKDYDYILVFTRVMDTNLVRLRQQLIKEGGQSVAPKGKGQIRLLGEYGNAKQAAIYHPNKLPDPKEDIEKWKKTVSVIKIAYKNFLKQELGWKQPESKSAEGK</sequence>
<comment type="caution">
    <text evidence="2">The sequence shown here is derived from an EMBL/GenBank/DDBJ whole genome shotgun (WGS) entry which is preliminary data.</text>
</comment>
<accession>A0A2P7Z1Q7</accession>
<dbReference type="AlphaFoldDB" id="A0A2P7Z1Q7"/>
<keyword evidence="1" id="KW-0175">Coiled coil</keyword>
<name>A0A2P7Z1Q7_9PEZI</name>
<feature type="coiled-coil region" evidence="1">
    <location>
        <begin position="17"/>
        <end position="51"/>
    </location>
</feature>
<reference evidence="2 3" key="1">
    <citation type="submission" date="2017-05" db="EMBL/GenBank/DDBJ databases">
        <title>Draft genome sequence of Elsinoe australis.</title>
        <authorList>
            <person name="Cheng Q."/>
        </authorList>
    </citation>
    <scope>NUCLEOTIDE SEQUENCE [LARGE SCALE GENOMIC DNA]</scope>
    <source>
        <strain evidence="2 3">NL1</strain>
    </source>
</reference>
<evidence type="ECO:0000313" key="3">
    <source>
        <dbReference type="Proteomes" id="UP000243723"/>
    </source>
</evidence>
<keyword evidence="3" id="KW-1185">Reference proteome</keyword>
<gene>
    <name evidence="2" type="ORF">B9Z65_4064</name>
</gene>
<dbReference type="Gene3D" id="3.40.50.2300">
    <property type="match status" value="1"/>
</dbReference>
<dbReference type="EMBL" id="NHZQ01000335">
    <property type="protein sequence ID" value="PSK42150.1"/>
    <property type="molecule type" value="Genomic_DNA"/>
</dbReference>
<proteinExistence type="predicted"/>
<organism evidence="2 3">
    <name type="scientific">Elsinoe australis</name>
    <dbReference type="NCBI Taxonomy" id="40998"/>
    <lineage>
        <taxon>Eukaryota</taxon>
        <taxon>Fungi</taxon>
        <taxon>Dikarya</taxon>
        <taxon>Ascomycota</taxon>
        <taxon>Pezizomycotina</taxon>
        <taxon>Dothideomycetes</taxon>
        <taxon>Dothideomycetidae</taxon>
        <taxon>Myriangiales</taxon>
        <taxon>Elsinoaceae</taxon>
        <taxon>Elsinoe</taxon>
    </lineage>
</organism>
<dbReference type="Proteomes" id="UP000243723">
    <property type="component" value="Unassembled WGS sequence"/>
</dbReference>